<keyword evidence="2" id="KW-1185">Reference proteome</keyword>
<reference evidence="1 2" key="1">
    <citation type="submission" date="2019-09" db="EMBL/GenBank/DDBJ databases">
        <title>Taxonomy of Antarctic Massilia spp.: description of Massilia rubra sp. nov., Massilia aquatica sp. nov., Massilia mucilaginosa sp. nov., Massilia frigida sp. nov. isolated from streams, lakes and regoliths.</title>
        <authorList>
            <person name="Holochova P."/>
            <person name="Sedlacek I."/>
            <person name="Kralova S."/>
            <person name="Maslanova I."/>
            <person name="Busse H.-J."/>
            <person name="Stankova E."/>
            <person name="Vrbovska V."/>
            <person name="Kovarovic V."/>
            <person name="Bartak M."/>
            <person name="Svec P."/>
            <person name="Pantucek R."/>
        </authorList>
    </citation>
    <scope>NUCLEOTIDE SEQUENCE [LARGE SCALE GENOMIC DNA]</scope>
    <source>
        <strain evidence="1 2">CCM 8692</strain>
    </source>
</reference>
<evidence type="ECO:0000313" key="1">
    <source>
        <dbReference type="EMBL" id="NHZ34272.1"/>
    </source>
</evidence>
<sequence>MFEEYVTALSGDDEAITWEEIQNQVATIDLRKRLTQLEKNEHAYQLHWDGIFRNDIKTIALPGVRLSTLHLAEIPWAVQGQNRVDRFEFERAFVDCCQIGVCAYLFVHPGDTSNTITVLHTPETFGRFDAMDLALAGVKALGGSRFGPSGGSGRGEVCGLTSGDADEVFDLIAARLGLVNRQLWKSSLMCLINCPGEALHIKSGVWTFYAVLSRTVL</sequence>
<gene>
    <name evidence="1" type="ORF">F0185_11835</name>
</gene>
<protein>
    <submittedName>
        <fullName evidence="1">Uncharacterized protein</fullName>
    </submittedName>
</protein>
<dbReference type="RefSeq" id="WP_167224605.1">
    <property type="nucleotide sequence ID" value="NZ_VUYU01000006.1"/>
</dbReference>
<organism evidence="1 2">
    <name type="scientific">Massilia rubra</name>
    <dbReference type="NCBI Taxonomy" id="2607910"/>
    <lineage>
        <taxon>Bacteria</taxon>
        <taxon>Pseudomonadati</taxon>
        <taxon>Pseudomonadota</taxon>
        <taxon>Betaproteobacteria</taxon>
        <taxon>Burkholderiales</taxon>
        <taxon>Oxalobacteraceae</taxon>
        <taxon>Telluria group</taxon>
        <taxon>Massilia</taxon>
    </lineage>
</organism>
<comment type="caution">
    <text evidence="1">The sequence shown here is derived from an EMBL/GenBank/DDBJ whole genome shotgun (WGS) entry which is preliminary data.</text>
</comment>
<dbReference type="Proteomes" id="UP000785613">
    <property type="component" value="Unassembled WGS sequence"/>
</dbReference>
<accession>A0ABX0LJ11</accession>
<proteinExistence type="predicted"/>
<name>A0ABX0LJ11_9BURK</name>
<evidence type="ECO:0000313" key="2">
    <source>
        <dbReference type="Proteomes" id="UP000785613"/>
    </source>
</evidence>
<dbReference type="EMBL" id="VUYU01000006">
    <property type="protein sequence ID" value="NHZ34272.1"/>
    <property type="molecule type" value="Genomic_DNA"/>
</dbReference>